<dbReference type="InterPro" id="IPR052918">
    <property type="entry name" value="Motility_Chemotaxis_Reg"/>
</dbReference>
<name>I4B8S6_TURPD</name>
<sequence length="1058" mass="107654">MRTSKFPSLIVFCASTLLIPYCKGNPALKFSNGTDGIVAAPDANNVAAVISAENGGVIQLQNMRLTIPAGALERDTEINAEWTDVSAPAFDGATKMGHGVKFSPEGLQFQKPVEAEFCFSSAEFSTRNLNEKSAQVYYADDEGELVGMSGFVDTNRHCVTGSLEHFSVYIPAAQLLGVGNTQPNVSGANFLPSGATIMAGLPVRVRTTITDFNTGSTPGTIVSAFLIYCRTGDASCSLTPASATNKVPLQPDTTDAGVANRYFATIPESFVTLAGFRYRFVATDQVGVTRQTGIGTRSVTRTATALRFNPPAPFNISAGFVRNLTLQANDGTAWRNIAADNFSISGGIGTVSRSGSSTVQLAAVTKGVGSINATAGAFTASVPVNVLTGMLTHIELMDNNQVIITNPINMAAGQTYAFDALGYDAFGNTAVINPTFTVQGGVGTVSAAAVFTASGTAPLTGTVTSTIGGISDTVAINVYTQPTVVSTNPADGAVGIAANTPIAVIFSEPMAPATLVASTTSGCSGSIQISSDNFLSCIAVVSAAPSMSAAGTVATFQPLLPLASGNVYQIRVTTAAQSVNLINLSLYTSDTGISPSVNNAGNAIWAQSVAAGNGYSGFWATATDSAGNVYAAGLQAGNLSYTYGSQVVTGVSTNVNAVLVKYDSTGVPQWARTVDAGGSYSLFQALTVDTTGHIYVAGIQHGTSTFIYGGQSVSGGSTLSNAVIVKYDTSGTALWARSVGVTSGGQTEFRGLTVDGASNIFAVGYQFGNGVYTYGSQSLAGAVGGWNNAVLVKYDASGTALWARSVSAGASHSQFNGVTVDISGNNVYAAGYQRGTSLFNYGGAAAAGLSLIGNALLVKYDAAGVALWAQASGAATSDAAEFGSVTLDSSGNIYVAGKQQGTATVNYGGQTVSGVNAGLNSVLIKYDVAGNALWGFGATSGGDWSQFASVQTDPNGNVFVAGYQQGTGSFAYGGQSIAGSAAAANAVLLKLNSAGVVLWARTTSSGTGSSRFNSLTSDSVGNIYAAGFQLGASQVIYGTQPAVGAYASGNNTVIVKYQ</sequence>
<dbReference type="EMBL" id="CP002959">
    <property type="protein sequence ID" value="AFM13683.1"/>
    <property type="molecule type" value="Genomic_DNA"/>
</dbReference>
<evidence type="ECO:0000313" key="4">
    <source>
        <dbReference type="Proteomes" id="UP000006048"/>
    </source>
</evidence>
<dbReference type="RefSeq" id="WP_014804184.1">
    <property type="nucleotide sequence ID" value="NC_018020.1"/>
</dbReference>
<keyword evidence="1" id="KW-0732">Signal</keyword>
<dbReference type="AlphaFoldDB" id="I4B8S6"/>
<dbReference type="Gene3D" id="2.60.220.30">
    <property type="match status" value="1"/>
</dbReference>
<dbReference type="Gene3D" id="2.60.40.3710">
    <property type="match status" value="1"/>
</dbReference>
<dbReference type="PANTHER" id="PTHR35580:SF1">
    <property type="entry name" value="PHYTASE-LIKE DOMAIN-CONTAINING PROTEIN"/>
    <property type="match status" value="1"/>
</dbReference>
<evidence type="ECO:0000259" key="2">
    <source>
        <dbReference type="Pfam" id="PF13205"/>
    </source>
</evidence>
<organism evidence="3 4">
    <name type="scientific">Turneriella parva (strain ATCC BAA-1111 / DSM 21527 / NCTC 11395 / H)</name>
    <name type="common">Leptospira parva</name>
    <dbReference type="NCBI Taxonomy" id="869212"/>
    <lineage>
        <taxon>Bacteria</taxon>
        <taxon>Pseudomonadati</taxon>
        <taxon>Spirochaetota</taxon>
        <taxon>Spirochaetia</taxon>
        <taxon>Leptospirales</taxon>
        <taxon>Leptospiraceae</taxon>
        <taxon>Turneriella</taxon>
    </lineage>
</organism>
<dbReference type="STRING" id="869212.Turpa_3044"/>
<dbReference type="InterPro" id="IPR032812">
    <property type="entry name" value="SbsA_Ig"/>
</dbReference>
<dbReference type="PATRIC" id="fig|869212.3.peg.3069"/>
<dbReference type="KEGG" id="tpx:Turpa_3044"/>
<proteinExistence type="predicted"/>
<accession>I4B8S6</accession>
<gene>
    <name evidence="3" type="ordered locus">Turpa_3044</name>
</gene>
<evidence type="ECO:0000313" key="3">
    <source>
        <dbReference type="EMBL" id="AFM13683.1"/>
    </source>
</evidence>
<dbReference type="PANTHER" id="PTHR35580">
    <property type="entry name" value="CELL SURFACE GLYCOPROTEIN (S-LAYER PROTEIN)-LIKE PROTEIN"/>
    <property type="match status" value="1"/>
</dbReference>
<dbReference type="Pfam" id="PF13205">
    <property type="entry name" value="Big_5"/>
    <property type="match status" value="1"/>
</dbReference>
<keyword evidence="4" id="KW-1185">Reference proteome</keyword>
<dbReference type="SUPFAM" id="SSF63829">
    <property type="entry name" value="Calcium-dependent phosphotriesterase"/>
    <property type="match status" value="1"/>
</dbReference>
<dbReference type="HOGENOM" id="CLU_289657_0_0_12"/>
<protein>
    <recommendedName>
        <fullName evidence="2">SbsA Ig-like domain-containing protein</fullName>
    </recommendedName>
</protein>
<reference evidence="3 4" key="1">
    <citation type="submission" date="2012-06" db="EMBL/GenBank/DDBJ databases">
        <title>The complete chromosome of genome of Turneriella parva DSM 21527.</title>
        <authorList>
            <consortium name="US DOE Joint Genome Institute (JGI-PGF)"/>
            <person name="Lucas S."/>
            <person name="Han J."/>
            <person name="Lapidus A."/>
            <person name="Bruce D."/>
            <person name="Goodwin L."/>
            <person name="Pitluck S."/>
            <person name="Peters L."/>
            <person name="Kyrpides N."/>
            <person name="Mavromatis K."/>
            <person name="Ivanova N."/>
            <person name="Mikhailova N."/>
            <person name="Chertkov O."/>
            <person name="Detter J.C."/>
            <person name="Tapia R."/>
            <person name="Han C."/>
            <person name="Land M."/>
            <person name="Hauser L."/>
            <person name="Markowitz V."/>
            <person name="Cheng J.-F."/>
            <person name="Hugenholtz P."/>
            <person name="Woyke T."/>
            <person name="Wu D."/>
            <person name="Gronow S."/>
            <person name="Wellnitz S."/>
            <person name="Brambilla E."/>
            <person name="Klenk H.-P."/>
            <person name="Eisen J.A."/>
        </authorList>
    </citation>
    <scope>NUCLEOTIDE SEQUENCE [LARGE SCALE GENOMIC DNA]</scope>
    <source>
        <strain evidence="4">ATCC BAA-1111 / DSM 21527 / NCTC 11395 / H</strain>
    </source>
</reference>
<dbReference type="OrthoDB" id="314814at2"/>
<feature type="domain" description="SbsA Ig-like" evidence="2">
    <location>
        <begin position="480"/>
        <end position="581"/>
    </location>
</feature>
<evidence type="ECO:0000256" key="1">
    <source>
        <dbReference type="ARBA" id="ARBA00022729"/>
    </source>
</evidence>
<dbReference type="Proteomes" id="UP000006048">
    <property type="component" value="Chromosome"/>
</dbReference>